<dbReference type="RefSeq" id="WP_184069899.1">
    <property type="nucleotide sequence ID" value="NZ_JACHNZ010000028.1"/>
</dbReference>
<feature type="chain" id="PRO_5031556385" description="Lipoprotein LPP20-like domain-containing protein" evidence="1">
    <location>
        <begin position="20"/>
        <end position="125"/>
    </location>
</feature>
<dbReference type="InterPro" id="IPR024952">
    <property type="entry name" value="LPP20-like_dom"/>
</dbReference>
<sequence>MTIRTVLAAIALLGAPATAQEAAPAVLTGVGFAPISSQPAKTDEERRLLAIRASHLAALRNLAEQVYGVKLQSQSSASNTSLQSDSIRASVSGTVSGARIVKITPKGDDTYETIVEMRRPASGAD</sequence>
<reference evidence="3 4" key="1">
    <citation type="submission" date="2020-08" db="EMBL/GenBank/DDBJ databases">
        <title>Genomic Encyclopedia of Type Strains, Phase IV (KMG-IV): sequencing the most valuable type-strain genomes for metagenomic binning, comparative biology and taxonomic classification.</title>
        <authorList>
            <person name="Goeker M."/>
        </authorList>
    </citation>
    <scope>NUCLEOTIDE SEQUENCE [LARGE SCALE GENOMIC DNA]</scope>
    <source>
        <strain evidence="3 4">DSM 17328</strain>
    </source>
</reference>
<evidence type="ECO:0000313" key="3">
    <source>
        <dbReference type="EMBL" id="MBB4632835.1"/>
    </source>
</evidence>
<keyword evidence="1" id="KW-0732">Signal</keyword>
<dbReference type="Proteomes" id="UP000566324">
    <property type="component" value="Unassembled WGS sequence"/>
</dbReference>
<name>A0A7W7B4B8_9SPHN</name>
<gene>
    <name evidence="3" type="ORF">GGQ98_002462</name>
</gene>
<dbReference type="EMBL" id="JACHNZ010000028">
    <property type="protein sequence ID" value="MBB4632835.1"/>
    <property type="molecule type" value="Genomic_DNA"/>
</dbReference>
<evidence type="ECO:0000313" key="4">
    <source>
        <dbReference type="Proteomes" id="UP000566324"/>
    </source>
</evidence>
<evidence type="ECO:0000256" key="1">
    <source>
        <dbReference type="SAM" id="SignalP"/>
    </source>
</evidence>
<proteinExistence type="predicted"/>
<dbReference type="AlphaFoldDB" id="A0A7W7B4B8"/>
<keyword evidence="4" id="KW-1185">Reference proteome</keyword>
<protein>
    <recommendedName>
        <fullName evidence="2">Lipoprotein LPP20-like domain-containing protein</fullName>
    </recommendedName>
</protein>
<evidence type="ECO:0000259" key="2">
    <source>
        <dbReference type="Pfam" id="PF02169"/>
    </source>
</evidence>
<dbReference type="Pfam" id="PF02169">
    <property type="entry name" value="LPP20"/>
    <property type="match status" value="1"/>
</dbReference>
<accession>A0A7W7B4B8</accession>
<comment type="caution">
    <text evidence="3">The sequence shown here is derived from an EMBL/GenBank/DDBJ whole genome shotgun (WGS) entry which is preliminary data.</text>
</comment>
<feature type="signal peptide" evidence="1">
    <location>
        <begin position="1"/>
        <end position="19"/>
    </location>
</feature>
<organism evidence="3 4">
    <name type="scientific">Sphingosinicella soli</name>
    <dbReference type="NCBI Taxonomy" id="333708"/>
    <lineage>
        <taxon>Bacteria</taxon>
        <taxon>Pseudomonadati</taxon>
        <taxon>Pseudomonadota</taxon>
        <taxon>Alphaproteobacteria</taxon>
        <taxon>Sphingomonadales</taxon>
        <taxon>Sphingosinicellaceae</taxon>
        <taxon>Sphingosinicella</taxon>
    </lineage>
</organism>
<feature type="domain" description="Lipoprotein LPP20-like" evidence="2">
    <location>
        <begin position="27"/>
        <end position="116"/>
    </location>
</feature>